<keyword evidence="3 5" id="KW-0067">ATP-binding</keyword>
<protein>
    <recommendedName>
        <fullName evidence="1">DNA helicase</fullName>
        <ecNumber evidence="1">3.6.4.12</ecNumber>
    </recommendedName>
</protein>
<dbReference type="HOGENOM" id="CLU_000995_7_2_1"/>
<dbReference type="GO" id="GO:0016787">
    <property type="term" value="F:hydrolase activity"/>
    <property type="evidence" value="ECO:0007669"/>
    <property type="project" value="UniProtKB-KW"/>
</dbReference>
<dbReference type="GO" id="GO:0000724">
    <property type="term" value="P:double-strand break repair via homologous recombination"/>
    <property type="evidence" value="ECO:0000318"/>
    <property type="project" value="GO_Central"/>
</dbReference>
<evidence type="ECO:0000256" key="2">
    <source>
        <dbReference type="ARBA" id="ARBA00022741"/>
    </source>
</evidence>
<dbReference type="InterPro" id="IPR033762">
    <property type="entry name" value="MCM_OB"/>
</dbReference>
<feature type="region of interest" description="Disordered" evidence="6">
    <location>
        <begin position="1094"/>
        <end position="1209"/>
    </location>
</feature>
<dbReference type="GO" id="GO:0006260">
    <property type="term" value="P:DNA replication"/>
    <property type="evidence" value="ECO:0007669"/>
    <property type="project" value="InterPro"/>
</dbReference>
<proteinExistence type="inferred from homology"/>
<dbReference type="EC" id="3.6.4.12" evidence="1"/>
<dbReference type="STRING" id="164328.H3GDF8"/>
<dbReference type="PROSITE" id="PS50051">
    <property type="entry name" value="MCM_2"/>
    <property type="match status" value="1"/>
</dbReference>
<dbReference type="Gene3D" id="3.40.50.300">
    <property type="entry name" value="P-loop containing nucleotide triphosphate hydrolases"/>
    <property type="match status" value="1"/>
</dbReference>
<evidence type="ECO:0000259" key="7">
    <source>
        <dbReference type="PROSITE" id="PS50051"/>
    </source>
</evidence>
<dbReference type="InterPro" id="IPR003593">
    <property type="entry name" value="AAA+_ATPase"/>
</dbReference>
<dbReference type="VEuPathDB" id="FungiDB:KRP22_2281"/>
<feature type="region of interest" description="Disordered" evidence="6">
    <location>
        <begin position="878"/>
        <end position="909"/>
    </location>
</feature>
<dbReference type="InterPro" id="IPR019007">
    <property type="entry name" value="Wbp11/ELF5/Saf1_N"/>
</dbReference>
<organism evidence="8 9">
    <name type="scientific">Phytophthora ramorum</name>
    <name type="common">Sudden oak death agent</name>
    <dbReference type="NCBI Taxonomy" id="164328"/>
    <lineage>
        <taxon>Eukaryota</taxon>
        <taxon>Sar</taxon>
        <taxon>Stramenopiles</taxon>
        <taxon>Oomycota</taxon>
        <taxon>Peronosporomycetes</taxon>
        <taxon>Peronosporales</taxon>
        <taxon>Peronosporaceae</taxon>
        <taxon>Phytophthora</taxon>
    </lineage>
</organism>
<reference evidence="8" key="2">
    <citation type="submission" date="2015-06" db="UniProtKB">
        <authorList>
            <consortium name="EnsemblProtists"/>
        </authorList>
    </citation>
    <scope>IDENTIFICATION</scope>
    <source>
        <strain evidence="8">Pr102</strain>
    </source>
</reference>
<dbReference type="eggNOG" id="KOG0477">
    <property type="taxonomic scope" value="Eukaryota"/>
</dbReference>
<feature type="compositionally biased region" description="Acidic residues" evidence="6">
    <location>
        <begin position="266"/>
        <end position="280"/>
    </location>
</feature>
<dbReference type="GO" id="GO:0042555">
    <property type="term" value="C:MCM complex"/>
    <property type="evidence" value="ECO:0000318"/>
    <property type="project" value="GO_Central"/>
</dbReference>
<dbReference type="InterPro" id="IPR041562">
    <property type="entry name" value="MCM_lid"/>
</dbReference>
<evidence type="ECO:0000256" key="5">
    <source>
        <dbReference type="RuleBase" id="RU004070"/>
    </source>
</evidence>
<evidence type="ECO:0000313" key="9">
    <source>
        <dbReference type="Proteomes" id="UP000005238"/>
    </source>
</evidence>
<dbReference type="Pfam" id="PF17207">
    <property type="entry name" value="MCM_OB"/>
    <property type="match status" value="1"/>
</dbReference>
<dbReference type="VEuPathDB" id="FungiDB:KRP23_4492"/>
<feature type="compositionally biased region" description="Basic and acidic residues" evidence="6">
    <location>
        <begin position="105"/>
        <end position="115"/>
    </location>
</feature>
<feature type="compositionally biased region" description="Basic and acidic residues" evidence="6">
    <location>
        <begin position="68"/>
        <end position="94"/>
    </location>
</feature>
<dbReference type="OMA" id="AKEVSCN"/>
<dbReference type="VEuPathDB" id="FungiDB:KRP23_4493"/>
<dbReference type="EnsemblProtists" id="Phyra73589">
    <property type="protein sequence ID" value="Phyra73589"/>
    <property type="gene ID" value="Phyra73589"/>
</dbReference>
<dbReference type="eggNOG" id="KOG4672">
    <property type="taxonomic scope" value="Eukaryota"/>
</dbReference>
<dbReference type="VEuPathDB" id="FungiDB:KRP22_2282"/>
<accession>H3GDF8</accession>
<dbReference type="InterPro" id="IPR001208">
    <property type="entry name" value="MCM_dom"/>
</dbReference>
<dbReference type="GO" id="GO:0005634">
    <property type="term" value="C:nucleus"/>
    <property type="evidence" value="ECO:0000318"/>
    <property type="project" value="GO_Central"/>
</dbReference>
<dbReference type="AlphaFoldDB" id="H3GDF8"/>
<dbReference type="PROSITE" id="PS00847">
    <property type="entry name" value="MCM_1"/>
    <property type="match status" value="1"/>
</dbReference>
<keyword evidence="2 5" id="KW-0547">Nucleotide-binding</keyword>
<evidence type="ECO:0000313" key="8">
    <source>
        <dbReference type="EnsemblProtists" id="Phyra73589"/>
    </source>
</evidence>
<dbReference type="EMBL" id="DS566001">
    <property type="status" value="NOT_ANNOTATED_CDS"/>
    <property type="molecule type" value="Genomic_DNA"/>
</dbReference>
<dbReference type="InterPro" id="IPR031327">
    <property type="entry name" value="MCM"/>
</dbReference>
<dbReference type="SUPFAM" id="SSF50249">
    <property type="entry name" value="Nucleic acid-binding proteins"/>
    <property type="match status" value="1"/>
</dbReference>
<dbReference type="SMART" id="SM00382">
    <property type="entry name" value="AAA"/>
    <property type="match status" value="1"/>
</dbReference>
<feature type="region of interest" description="Disordered" evidence="6">
    <location>
        <begin position="1047"/>
        <end position="1067"/>
    </location>
</feature>
<keyword evidence="4 5" id="KW-0238">DNA-binding</keyword>
<evidence type="ECO:0000256" key="3">
    <source>
        <dbReference type="ARBA" id="ARBA00022840"/>
    </source>
</evidence>
<dbReference type="InterPro" id="IPR012340">
    <property type="entry name" value="NA-bd_OB-fold"/>
</dbReference>
<dbReference type="InParanoid" id="H3GDF8"/>
<dbReference type="Pfam" id="PF09429">
    <property type="entry name" value="Wbp11"/>
    <property type="match status" value="1"/>
</dbReference>
<dbReference type="GO" id="GO:0003678">
    <property type="term" value="F:DNA helicase activity"/>
    <property type="evidence" value="ECO:0007669"/>
    <property type="project" value="UniProtKB-EC"/>
</dbReference>
<evidence type="ECO:0000256" key="4">
    <source>
        <dbReference type="ARBA" id="ARBA00023125"/>
    </source>
</evidence>
<dbReference type="GO" id="GO:0003697">
    <property type="term" value="F:single-stranded DNA binding"/>
    <property type="evidence" value="ECO:0000318"/>
    <property type="project" value="GO_Central"/>
</dbReference>
<feature type="compositionally biased region" description="Basic and acidic residues" evidence="6">
    <location>
        <begin position="41"/>
        <end position="51"/>
    </location>
</feature>
<dbReference type="PANTHER" id="PTHR11630">
    <property type="entry name" value="DNA REPLICATION LICENSING FACTOR MCM FAMILY MEMBER"/>
    <property type="match status" value="1"/>
</dbReference>
<evidence type="ECO:0000256" key="1">
    <source>
        <dbReference type="ARBA" id="ARBA00012551"/>
    </source>
</evidence>
<feature type="domain" description="MCM C-terminal AAA(+) ATPase" evidence="7">
    <location>
        <begin position="665"/>
        <end position="868"/>
    </location>
</feature>
<comment type="similarity">
    <text evidence="5">Belongs to the MCM family.</text>
</comment>
<dbReference type="GO" id="GO:0006396">
    <property type="term" value="P:RNA processing"/>
    <property type="evidence" value="ECO:0007669"/>
    <property type="project" value="InterPro"/>
</dbReference>
<feature type="compositionally biased region" description="Polar residues" evidence="6">
    <location>
        <begin position="1192"/>
        <end position="1203"/>
    </location>
</feature>
<keyword evidence="9" id="KW-1185">Reference proteome</keyword>
<feature type="compositionally biased region" description="Polar residues" evidence="6">
    <location>
        <begin position="1146"/>
        <end position="1156"/>
    </location>
</feature>
<sequence>MAKSLNPMEAYRREQKKKELKKHRVERQKDKQSKLSSMDPAELREQLKALERQVTGNPSDGPTRKRKQELEETLRAVVKRQKEMQDEELKKQKEAPPPPPMSATELKEANRDKFQNPEVELNSIYYHPTLNPFGAPPPGMPQRYRGMPPPGVGPPRGGYQGQQKHRGPPPPPRGPPQFGGREPPPVSMQQPRAMARRPGKRPPLPLGPPPPGTIQVPPRPPLPSGGIPLRPPPPPPMHAQTAAGVVPQQPRDMVPPPPPYPTTAADAEETEGDQDAEEDGVVAPYPTTDEPNVAEEDPAMNEEAAERAAELRSLVPVALRVQRQAPAPSSSPMPEANEDEATGARFERLAPEYQAAFGRFLRRYYSADMQQLHQRLCVPTAALCAQPEPSLLAFSQRVCAQRLLDFNAQLGTLLFRHPEQLLPLFHQALATEAVGLPLVPLKARRKLKVRVENLPPVPPLRKAAISAIRSNDVKQLIQIAGTVVRTGMIKMQETEREYQCCNARCGHRFLVKSDPEQGNVLELPKACPSDSTGDTSSGGKKPCKSTQFMPVGGADSSVVSDHQVIKIQEQASKLGVGSIPRSILVVLEDDLVDSVKAGDQVVVVGILMRTWKPCVRGVRCDLETTIKANSIRIKNASTSQVLVTEELRAEFAQFWAKHKRNPMRARNEIVASICPKVYGLFIVKLAVALTVIGGVSYVDETGMKTRGEPHMLLIGDPGTGKSQFLRFTAELSPRSVLTTGIGTTSAGLTCTAVKDGGEWMLEAGALVLADRGVCCIDEFSSIRSNDRTSIHEAMEQQTLSVAKAGLVCKLNARTTIFAVTNPKGRYDPTTDVSVNTSIASPLLSRFDLILVLLDRMNSRWDQVVSSFILKQSVGTNTSLKEEAERDEDEPSFGGVGSDWQDSRTSASKDDSLHWSIPKLQAYICHVKDKYQPQLTRGAMSILQRYYQRQRASDSRSAARTTIRLLESLTRIAQAHARLMCHSEVEIMDAVVAVFVMEVSKSTDNCSEMLEGGAESVLHSNFSENPEEEYALQEKLVLDYLMLQELSTANSSQSQPSGPPSQRRPAPVSYPVAADEYDEADTNGEFAGDLYIPGTQERQVPPVKRPWPGSQPRTGGEDEDYSQPQRRQRREDPPSQSVPWSQRRKSSSSAPPSQNQVDDADLDIMDDYRRGLQSQHAEEQPRAPPRPRFNFGRWSQQAEASHSIISKWKK</sequence>
<feature type="compositionally biased region" description="Pro residues" evidence="6">
    <location>
        <begin position="201"/>
        <end position="237"/>
    </location>
</feature>
<dbReference type="Gene3D" id="2.40.50.140">
    <property type="entry name" value="Nucleic acid-binding proteins"/>
    <property type="match status" value="1"/>
</dbReference>
<dbReference type="Pfam" id="PF00493">
    <property type="entry name" value="MCM"/>
    <property type="match status" value="1"/>
</dbReference>
<dbReference type="PANTHER" id="PTHR11630:SF48">
    <property type="entry name" value="DNA HELICASE MCM9"/>
    <property type="match status" value="1"/>
</dbReference>
<dbReference type="Pfam" id="PF17855">
    <property type="entry name" value="MCM_lid"/>
    <property type="match status" value="1"/>
</dbReference>
<feature type="compositionally biased region" description="Low complexity" evidence="6">
    <location>
        <begin position="1050"/>
        <end position="1066"/>
    </location>
</feature>
<evidence type="ECO:0000256" key="6">
    <source>
        <dbReference type="SAM" id="MobiDB-lite"/>
    </source>
</evidence>
<feature type="compositionally biased region" description="Basic and acidic residues" evidence="6">
    <location>
        <begin position="1165"/>
        <end position="1180"/>
    </location>
</feature>
<dbReference type="GO" id="GO:0005524">
    <property type="term" value="F:ATP binding"/>
    <property type="evidence" value="ECO:0007669"/>
    <property type="project" value="UniProtKB-KW"/>
</dbReference>
<reference evidence="9" key="1">
    <citation type="journal article" date="2006" name="Science">
        <title>Phytophthora genome sequences uncover evolutionary origins and mechanisms of pathogenesis.</title>
        <authorList>
            <person name="Tyler B.M."/>
            <person name="Tripathy S."/>
            <person name="Zhang X."/>
            <person name="Dehal P."/>
            <person name="Jiang R.H."/>
            <person name="Aerts A."/>
            <person name="Arredondo F.D."/>
            <person name="Baxter L."/>
            <person name="Bensasson D."/>
            <person name="Beynon J.L."/>
            <person name="Chapman J."/>
            <person name="Damasceno C.M."/>
            <person name="Dorrance A.E."/>
            <person name="Dou D."/>
            <person name="Dickerman A.W."/>
            <person name="Dubchak I.L."/>
            <person name="Garbelotto M."/>
            <person name="Gijzen M."/>
            <person name="Gordon S.G."/>
            <person name="Govers F."/>
            <person name="Grunwald N.J."/>
            <person name="Huang W."/>
            <person name="Ivors K.L."/>
            <person name="Jones R.W."/>
            <person name="Kamoun S."/>
            <person name="Krampis K."/>
            <person name="Lamour K.H."/>
            <person name="Lee M.K."/>
            <person name="McDonald W.H."/>
            <person name="Medina M."/>
            <person name="Meijer H.J."/>
            <person name="Nordberg E.K."/>
            <person name="Maclean D.J."/>
            <person name="Ospina-Giraldo M.D."/>
            <person name="Morris P.F."/>
            <person name="Phuntumart V."/>
            <person name="Putnam N.H."/>
            <person name="Rash S."/>
            <person name="Rose J.K."/>
            <person name="Sakihama Y."/>
            <person name="Salamov A.A."/>
            <person name="Savidor A."/>
            <person name="Scheuring C.F."/>
            <person name="Smith B.M."/>
            <person name="Sobral B.W."/>
            <person name="Terry A."/>
            <person name="Torto-Alalibo T.A."/>
            <person name="Win J."/>
            <person name="Xu Z."/>
            <person name="Zhang H."/>
            <person name="Grigoriev I.V."/>
            <person name="Rokhsar D.S."/>
            <person name="Boore J.L."/>
        </authorList>
    </citation>
    <scope>NUCLEOTIDE SEQUENCE [LARGE SCALE GENOMIC DNA]</scope>
    <source>
        <strain evidence="9">Pr102</strain>
    </source>
</reference>
<dbReference type="PRINTS" id="PR01657">
    <property type="entry name" value="MCMFAMILY"/>
</dbReference>
<feature type="region of interest" description="Disordered" evidence="6">
    <location>
        <begin position="1"/>
        <end position="294"/>
    </location>
</feature>
<dbReference type="InterPro" id="IPR027417">
    <property type="entry name" value="P-loop_NTPase"/>
</dbReference>
<name>H3GDF8_PHYRM</name>
<dbReference type="InterPro" id="IPR018525">
    <property type="entry name" value="MCM_CS"/>
</dbReference>
<dbReference type="SMART" id="SM00350">
    <property type="entry name" value="MCM"/>
    <property type="match status" value="1"/>
</dbReference>
<dbReference type="Proteomes" id="UP000005238">
    <property type="component" value="Unassembled WGS sequence"/>
</dbReference>
<dbReference type="SUPFAM" id="SSF52540">
    <property type="entry name" value="P-loop containing nucleoside triphosphate hydrolases"/>
    <property type="match status" value="1"/>
</dbReference>